<dbReference type="Gene3D" id="1.20.58.390">
    <property type="entry name" value="Neurotransmitter-gated ion-channel transmembrane domain"/>
    <property type="match status" value="1"/>
</dbReference>
<feature type="transmembrane region" description="Helical" evidence="5">
    <location>
        <begin position="369"/>
        <end position="387"/>
    </location>
</feature>
<evidence type="ECO:0000313" key="10">
    <source>
        <dbReference type="WBParaSite" id="scf7180000421696.g7605"/>
    </source>
</evidence>
<dbReference type="InterPro" id="IPR036734">
    <property type="entry name" value="Neur_chan_lig-bd_sf"/>
</dbReference>
<dbReference type="CDD" id="cd18989">
    <property type="entry name" value="LGIC_ECD_cation"/>
    <property type="match status" value="1"/>
</dbReference>
<dbReference type="Proteomes" id="UP000887560">
    <property type="component" value="Unplaced"/>
</dbReference>
<dbReference type="Pfam" id="PF02931">
    <property type="entry name" value="Neur_chan_LBD"/>
    <property type="match status" value="1"/>
</dbReference>
<keyword evidence="5" id="KW-0406">Ion transport</keyword>
<keyword evidence="5" id="KW-0407">Ion channel</keyword>
<feature type="region of interest" description="Disordered" evidence="7">
    <location>
        <begin position="549"/>
        <end position="616"/>
    </location>
</feature>
<dbReference type="PRINTS" id="PR00252">
    <property type="entry name" value="NRIONCHANNEL"/>
</dbReference>
<feature type="transmembrane region" description="Helical" evidence="5">
    <location>
        <begin position="12"/>
        <end position="32"/>
    </location>
</feature>
<comment type="similarity">
    <text evidence="5">Belongs to the ligand-gated ion channel (TC 1.A.9) family.</text>
</comment>
<feature type="compositionally biased region" description="Basic and acidic residues" evidence="7">
    <location>
        <begin position="573"/>
        <end position="585"/>
    </location>
</feature>
<keyword evidence="3 5" id="KW-1133">Transmembrane helix</keyword>
<comment type="subcellular location">
    <subcellularLocation>
        <location evidence="1">Membrane</location>
        <topology evidence="1">Multi-pass membrane protein</topology>
    </subcellularLocation>
</comment>
<dbReference type="InterPro" id="IPR006201">
    <property type="entry name" value="Neur_channel"/>
</dbReference>
<organism evidence="9 10">
    <name type="scientific">Meloidogyne floridensis</name>
    <dbReference type="NCBI Taxonomy" id="298350"/>
    <lineage>
        <taxon>Eukaryota</taxon>
        <taxon>Metazoa</taxon>
        <taxon>Ecdysozoa</taxon>
        <taxon>Nematoda</taxon>
        <taxon>Chromadorea</taxon>
        <taxon>Rhabditida</taxon>
        <taxon>Tylenchina</taxon>
        <taxon>Tylenchomorpha</taxon>
        <taxon>Tylenchoidea</taxon>
        <taxon>Meloidogynidae</taxon>
        <taxon>Meloidogyninae</taxon>
        <taxon>Meloidogyne</taxon>
    </lineage>
</organism>
<keyword evidence="2 5" id="KW-0812">Transmembrane</keyword>
<protein>
    <submittedName>
        <fullName evidence="10">Neurotransmitter-gated ion-channel ligand-binding domain-containing protein</fullName>
    </submittedName>
</protein>
<evidence type="ECO:0000256" key="1">
    <source>
        <dbReference type="ARBA" id="ARBA00004141"/>
    </source>
</evidence>
<sequence>MLLPKLAKNGSFLRFVILYVCLFIVFLPNFILTDSLKYSLAKNSQLNSPEKLKAVERRPRRRQFYYELIDKKLRNYKEEEEDEDDLTEEEIKNFKRRKMKSSRSGREAFGHSEYLLPENFRSLHRKDIPVTYRLHDDLLRYYRKGTRPVTHPSKIINVSMSVFLYQIIKLDAVKNTISLSGSFEMYWQDEFLQWEPDTYEGATEIFLASTDIWIPEFSLYYSVNFNDAVKLQSNNDVRVNFTGHFRYWIPFSTESLCSMDVKFFPFDIQRCTLLLGSWAHSNDSIKYSLYSKNLSLIDFYDNQEWQLDLKESHITSDGFLYDYLDPPLFWEMIVIDLVVSRQRFYYVILFLSLFNIRGVFRDAKFRQGIMTLMSMSMILLAIVQDMPKFSMSERKGRGSFSGIPLIGLYYFMLLVIVSFSTVTTSMFVYMERNVRIHNRIPFYLRWLITFEKKKKQLSFRGISTKRRRAHAFENEATQIHSTITPPTHGHLNGFVGSGIVSSQQQLLTDDRQSLLNVQHRLSGSISNSNATTQNVALSLLRLISCDRDSGSRQDKALTGRKKVTVETPEENCQPDKKFKKRKDEQLNSSEGIKLRKSNSPIPPPPPSPAAAALSQRKRHSLLHAESPLIQQTNILEGMALNFSRLTDTIHSIRNDISALVPQNDLDRDWQLAIRRLEICSLVFYISLLVATMLLFFFHDWYCYIGYNPCGQQNLNCPWLASDPSLTSCLN</sequence>
<evidence type="ECO:0000256" key="7">
    <source>
        <dbReference type="SAM" id="MobiDB-lite"/>
    </source>
</evidence>
<feature type="coiled-coil region" evidence="6">
    <location>
        <begin position="69"/>
        <end position="97"/>
    </location>
</feature>
<dbReference type="InterPro" id="IPR036719">
    <property type="entry name" value="Neuro-gated_channel_TM_sf"/>
</dbReference>
<dbReference type="FunFam" id="2.70.170.10:FF:000028">
    <property type="entry name" value="AcetylCholine Receptor"/>
    <property type="match status" value="1"/>
</dbReference>
<feature type="transmembrane region" description="Helical" evidence="5">
    <location>
        <begin position="681"/>
        <end position="701"/>
    </location>
</feature>
<proteinExistence type="inferred from homology"/>
<keyword evidence="4 5" id="KW-0472">Membrane</keyword>
<dbReference type="SUPFAM" id="SSF63712">
    <property type="entry name" value="Nicotinic receptor ligand binding domain-like"/>
    <property type="match status" value="1"/>
</dbReference>
<feature type="transmembrane region" description="Helical" evidence="5">
    <location>
        <begin position="407"/>
        <end position="429"/>
    </location>
</feature>
<evidence type="ECO:0000256" key="2">
    <source>
        <dbReference type="ARBA" id="ARBA00022692"/>
    </source>
</evidence>
<keyword evidence="9" id="KW-1185">Reference proteome</keyword>
<dbReference type="Gene3D" id="2.70.170.10">
    <property type="entry name" value="Neurotransmitter-gated ion-channel ligand-binding domain"/>
    <property type="match status" value="1"/>
</dbReference>
<dbReference type="InterPro" id="IPR006202">
    <property type="entry name" value="Neur_chan_lig-bd"/>
</dbReference>
<evidence type="ECO:0000256" key="5">
    <source>
        <dbReference type="RuleBase" id="RU000687"/>
    </source>
</evidence>
<dbReference type="WBParaSite" id="scf7180000421696.g7605">
    <property type="protein sequence ID" value="scf7180000421696.g7605"/>
    <property type="gene ID" value="scf7180000421696.g7605"/>
</dbReference>
<evidence type="ECO:0000256" key="6">
    <source>
        <dbReference type="SAM" id="Coils"/>
    </source>
</evidence>
<dbReference type="GO" id="GO:0016020">
    <property type="term" value="C:membrane"/>
    <property type="evidence" value="ECO:0007669"/>
    <property type="project" value="UniProtKB-SubCell"/>
</dbReference>
<dbReference type="GO" id="GO:0004888">
    <property type="term" value="F:transmembrane signaling receptor activity"/>
    <property type="evidence" value="ECO:0007669"/>
    <property type="project" value="InterPro"/>
</dbReference>
<accession>A0A915NU79</accession>
<evidence type="ECO:0000259" key="8">
    <source>
        <dbReference type="Pfam" id="PF02931"/>
    </source>
</evidence>
<feature type="domain" description="Neurotransmitter-gated ion-channel ligand-binding" evidence="8">
    <location>
        <begin position="132"/>
        <end position="342"/>
    </location>
</feature>
<dbReference type="PANTHER" id="PTHR18945">
    <property type="entry name" value="NEUROTRANSMITTER GATED ION CHANNEL"/>
    <property type="match status" value="1"/>
</dbReference>
<dbReference type="GO" id="GO:0005230">
    <property type="term" value="F:extracellular ligand-gated monoatomic ion channel activity"/>
    <property type="evidence" value="ECO:0007669"/>
    <property type="project" value="InterPro"/>
</dbReference>
<dbReference type="InterPro" id="IPR038050">
    <property type="entry name" value="Neuro_actylchol_rec"/>
</dbReference>
<evidence type="ECO:0000313" key="9">
    <source>
        <dbReference type="Proteomes" id="UP000887560"/>
    </source>
</evidence>
<dbReference type="PROSITE" id="PS00236">
    <property type="entry name" value="NEUROTR_ION_CHANNEL"/>
    <property type="match status" value="1"/>
</dbReference>
<reference evidence="10" key="1">
    <citation type="submission" date="2022-11" db="UniProtKB">
        <authorList>
            <consortium name="WormBaseParasite"/>
        </authorList>
    </citation>
    <scope>IDENTIFICATION</scope>
</reference>
<evidence type="ECO:0000256" key="3">
    <source>
        <dbReference type="ARBA" id="ARBA00022989"/>
    </source>
</evidence>
<keyword evidence="5" id="KW-0813">Transport</keyword>
<keyword evidence="6" id="KW-0175">Coiled coil</keyword>
<evidence type="ECO:0000256" key="4">
    <source>
        <dbReference type="ARBA" id="ARBA00023136"/>
    </source>
</evidence>
<name>A0A915NU79_9BILA</name>
<dbReference type="InterPro" id="IPR018000">
    <property type="entry name" value="Neurotransmitter_ion_chnl_CS"/>
</dbReference>
<dbReference type="SUPFAM" id="SSF90112">
    <property type="entry name" value="Neurotransmitter-gated ion-channel transmembrane pore"/>
    <property type="match status" value="1"/>
</dbReference>
<dbReference type="AlphaFoldDB" id="A0A915NU79"/>